<dbReference type="PANTHER" id="PTHR30441">
    <property type="entry name" value="DUF748 DOMAIN-CONTAINING PROTEIN"/>
    <property type="match status" value="1"/>
</dbReference>
<protein>
    <recommendedName>
        <fullName evidence="2">AsmA domain-containing protein</fullName>
    </recommendedName>
</protein>
<dbReference type="Proteomes" id="UP001408594">
    <property type="component" value="Unassembled WGS sequence"/>
</dbReference>
<reference evidence="3 4" key="1">
    <citation type="submission" date="2024-02" db="EMBL/GenBank/DDBJ databases">
        <title>Microbulbifer aestuariivivens NBRC 112533.</title>
        <authorList>
            <person name="Ichikawa N."/>
            <person name="Katano-Makiyama Y."/>
            <person name="Hidaka K."/>
        </authorList>
    </citation>
    <scope>NUCLEOTIDE SEQUENCE [LARGE SCALE GENOMIC DNA]</scope>
    <source>
        <strain evidence="3 4">NBRC 112533</strain>
    </source>
</reference>
<accession>A0ABP9WS87</accession>
<sequence length="687" mass="74058">MAWIKRTFAALLIIFLLLAGAAAWLLAGIDINRYKPQLEQLAAKQGIALRLDGDIGWQIWPSIALKLEGVTLAPLPQPDQPLVRVKKVAVGVALLPLLQKRVEAEEILLMAPQVDLIVDQQGRGNWELLAEAMEAQREQQAQQPPQQPPKLAAPTEAEPAGEPLKVALEKLRVEDGRITYRDASAGSEYQLSRLSVSADNLVAGGKPGQLRATAEISGSALQQPLSLTIDSTLALDEALNGLRLQPLELTASSGAAAAKAQLRGSLHRPAADQPWQIQLSLNAEAQPLRPWLALTGSEISTQSGSALQKLALETSIEGSESQLDLTTLQLQLDDTVFTGSAQLRNGDMPGIDLTLRGGELVLDDYLPPAATDTETETAAEPLAAAPPTPLPLTSLRGFNANLALSLERLQAVDIVMDSPELRLTVDNGLFQLQRLSAGLYGGQLNTNGQLNARGQSAEASVTGGLADVEIARVQDALFPSEKVQVSGKSSITWSGQTSGADTAELQKNLRAALQLSSQQLSLAPFNLEKGMCQLVSFVEKTTLPARQWQNRTNLQDLRANILVDGDEVIVQEVLAGVENIALTGDGVINLAKQDFDFALDLALVGEKTSADGCSVQNSRWRNRPLPLRCKDGFADAGAGSCKPDSRRIDDLIRDELRYKAQKKYDDKVKEKVEDLKDKFKGLFNRGN</sequence>
<dbReference type="EMBL" id="BAABRT010000013">
    <property type="protein sequence ID" value="GAA5525291.1"/>
    <property type="molecule type" value="Genomic_DNA"/>
</dbReference>
<evidence type="ECO:0000256" key="1">
    <source>
        <dbReference type="SAM" id="MobiDB-lite"/>
    </source>
</evidence>
<evidence type="ECO:0000259" key="2">
    <source>
        <dbReference type="Pfam" id="PF05170"/>
    </source>
</evidence>
<organism evidence="3 4">
    <name type="scientific">Microbulbifer aestuariivivens</name>
    <dbReference type="NCBI Taxonomy" id="1908308"/>
    <lineage>
        <taxon>Bacteria</taxon>
        <taxon>Pseudomonadati</taxon>
        <taxon>Pseudomonadota</taxon>
        <taxon>Gammaproteobacteria</taxon>
        <taxon>Cellvibrionales</taxon>
        <taxon>Microbulbiferaceae</taxon>
        <taxon>Microbulbifer</taxon>
    </lineage>
</organism>
<keyword evidence="4" id="KW-1185">Reference proteome</keyword>
<dbReference type="Pfam" id="PF05170">
    <property type="entry name" value="AsmA"/>
    <property type="match status" value="1"/>
</dbReference>
<comment type="caution">
    <text evidence="3">The sequence shown here is derived from an EMBL/GenBank/DDBJ whole genome shotgun (WGS) entry which is preliminary data.</text>
</comment>
<name>A0ABP9WS87_9GAMM</name>
<feature type="domain" description="AsmA" evidence="2">
    <location>
        <begin position="5"/>
        <end position="540"/>
    </location>
</feature>
<dbReference type="InterPro" id="IPR052894">
    <property type="entry name" value="AsmA-related"/>
</dbReference>
<dbReference type="RefSeq" id="WP_345550873.1">
    <property type="nucleotide sequence ID" value="NZ_BAABRT010000013.1"/>
</dbReference>
<proteinExistence type="predicted"/>
<gene>
    <name evidence="3" type="ORF">Maes01_01856</name>
</gene>
<dbReference type="InterPro" id="IPR007844">
    <property type="entry name" value="AsmA"/>
</dbReference>
<dbReference type="PANTHER" id="PTHR30441:SF8">
    <property type="entry name" value="DUF748 DOMAIN-CONTAINING PROTEIN"/>
    <property type="match status" value="1"/>
</dbReference>
<evidence type="ECO:0000313" key="4">
    <source>
        <dbReference type="Proteomes" id="UP001408594"/>
    </source>
</evidence>
<evidence type="ECO:0000313" key="3">
    <source>
        <dbReference type="EMBL" id="GAA5525291.1"/>
    </source>
</evidence>
<feature type="region of interest" description="Disordered" evidence="1">
    <location>
        <begin position="135"/>
        <end position="161"/>
    </location>
</feature>